<evidence type="ECO:0000313" key="6">
    <source>
        <dbReference type="Proteomes" id="UP000596742"/>
    </source>
</evidence>
<evidence type="ECO:0000313" key="5">
    <source>
        <dbReference type="EMBL" id="VDI63786.1"/>
    </source>
</evidence>
<feature type="repeat" description="ANK" evidence="3">
    <location>
        <begin position="690"/>
        <end position="722"/>
    </location>
</feature>
<dbReference type="InterPro" id="IPR049050">
    <property type="entry name" value="nSTAND3"/>
</dbReference>
<feature type="repeat" description="ANK" evidence="3">
    <location>
        <begin position="822"/>
        <end position="854"/>
    </location>
</feature>
<feature type="repeat" description="ANK" evidence="3">
    <location>
        <begin position="524"/>
        <end position="556"/>
    </location>
</feature>
<proteinExistence type="predicted"/>
<feature type="repeat" description="ANK" evidence="3">
    <location>
        <begin position="789"/>
        <end position="821"/>
    </location>
</feature>
<dbReference type="PROSITE" id="PS50088">
    <property type="entry name" value="ANK_REPEAT"/>
    <property type="match status" value="9"/>
</dbReference>
<reference evidence="5" key="1">
    <citation type="submission" date="2018-11" db="EMBL/GenBank/DDBJ databases">
        <authorList>
            <person name="Alioto T."/>
            <person name="Alioto T."/>
        </authorList>
    </citation>
    <scope>NUCLEOTIDE SEQUENCE</scope>
</reference>
<feature type="repeat" description="ANK" evidence="3">
    <location>
        <begin position="624"/>
        <end position="656"/>
    </location>
</feature>
<dbReference type="Proteomes" id="UP000596742">
    <property type="component" value="Unassembled WGS sequence"/>
</dbReference>
<comment type="caution">
    <text evidence="5">The sequence shown here is derived from an EMBL/GenBank/DDBJ whole genome shotgun (WGS) entry which is preliminary data.</text>
</comment>
<dbReference type="Pfam" id="PF13637">
    <property type="entry name" value="Ank_4"/>
    <property type="match status" value="1"/>
</dbReference>
<dbReference type="PRINTS" id="PR01415">
    <property type="entry name" value="ANKYRIN"/>
</dbReference>
<evidence type="ECO:0000256" key="2">
    <source>
        <dbReference type="ARBA" id="ARBA00023043"/>
    </source>
</evidence>
<sequence>MDLNEMPTFHVHKQHINDWLKDDEKFIETKATHQIFEKLKRDGCVLVVAVDGNGKSSIVRHIALKLKEQEKYEIIPIVLSPFTIFEFLNRKQKQIFVVDDLCGKVHINTQSVDVWASQIEAILELVSSADKNEKIRNDIKFLFATGFNIYDDIIFKKVELLMKYVFELSNCPLTDDEKLRMMKKYISKETEIRLSHELKSDEAYFPLLCKIAESKTTNQIISLFDNLEDFIESDLEHLNNSNNLKFCIITLCALFHNKFKEEILNDVYESEIEKQAFENICLECNLGTNKDQVKSKIKEQLRNLEGMYMTKTENYFHFIHSKVYQIAELVCGKIFLNSFITFVRSAFIAERFSFRLNMTDNNKHIIIINNKDEEKRYFDRLMFDLKQGETYSTFHNSQLSSESYREKFVLYCQSRKQKVRELLKHFSVKSETVGVTCDARDYKDYTEFTKQHHFYSHKMRKPLIESAWEGHADIVKLLLEFDCDINESDKFGRTALFVACLLGKNEVVNILLYKKADHSLCDKNKRSPLLVAAKEGKNSIVEALLQINADPNLCDDKGNSPLLVASSDSPLETVKKLSRKISEFSKCNSLGQTPVFVAAMNGREDVVRYLLSFHSQNVSIPDNEGRTPLCIACSKGHHGVVKILLENKADISQCDWNNRSPLFIASAAGYADIVLTLTQNKADINQRDEDGETPLFVASDIGHLATVKILVNQHADLNATNHRKCTPMYAACKRGFIEIVKVLHENRASITQCNKWNSSPLLAACRYGYIEIVRYLVENDSNICDSDFSGTSPLLIACENGNTEIVDFLIKSGAEINQPDNRKKTPLHASAAEGHIAIVKRLINEGAIITITNSENQTPLDLARKHSHRDIVKLLLSSK</sequence>
<dbReference type="SUPFAM" id="SSF48403">
    <property type="entry name" value="Ankyrin repeat"/>
    <property type="match status" value="2"/>
</dbReference>
<dbReference type="InterPro" id="IPR002110">
    <property type="entry name" value="Ankyrin_rpt"/>
</dbReference>
<dbReference type="PANTHER" id="PTHR24198">
    <property type="entry name" value="ANKYRIN REPEAT AND PROTEIN KINASE DOMAIN-CONTAINING PROTEIN"/>
    <property type="match status" value="1"/>
</dbReference>
<name>A0A8B6GGI2_MYTGA</name>
<gene>
    <name evidence="5" type="ORF">MGAL_10B050767</name>
</gene>
<accession>A0A8B6GGI2</accession>
<keyword evidence="1" id="KW-0677">Repeat</keyword>
<dbReference type="AlphaFoldDB" id="A0A8B6GGI2"/>
<evidence type="ECO:0000259" key="4">
    <source>
        <dbReference type="Pfam" id="PF20720"/>
    </source>
</evidence>
<evidence type="ECO:0000256" key="3">
    <source>
        <dbReference type="PROSITE-ProRule" id="PRU00023"/>
    </source>
</evidence>
<dbReference type="SMART" id="SM00248">
    <property type="entry name" value="ANK"/>
    <property type="match status" value="13"/>
</dbReference>
<feature type="repeat" description="ANK" evidence="3">
    <location>
        <begin position="491"/>
        <end position="523"/>
    </location>
</feature>
<feature type="repeat" description="ANK" evidence="3">
    <location>
        <begin position="458"/>
        <end position="490"/>
    </location>
</feature>
<feature type="repeat" description="ANK" evidence="3">
    <location>
        <begin position="657"/>
        <end position="689"/>
    </location>
</feature>
<dbReference type="OrthoDB" id="7464126at2759"/>
<dbReference type="PANTHER" id="PTHR24198:SF194">
    <property type="entry name" value="INVERSIN-A"/>
    <property type="match status" value="1"/>
</dbReference>
<keyword evidence="2 3" id="KW-0040">ANK repeat</keyword>
<dbReference type="Pfam" id="PF20720">
    <property type="entry name" value="nSTAND3"/>
    <property type="match status" value="1"/>
</dbReference>
<feature type="domain" description="Novel STAND NTPase 3" evidence="4">
    <location>
        <begin position="26"/>
        <end position="187"/>
    </location>
</feature>
<dbReference type="EMBL" id="UYJE01008418">
    <property type="protein sequence ID" value="VDI63786.1"/>
    <property type="molecule type" value="Genomic_DNA"/>
</dbReference>
<organism evidence="5 6">
    <name type="scientific">Mytilus galloprovincialis</name>
    <name type="common">Mediterranean mussel</name>
    <dbReference type="NCBI Taxonomy" id="29158"/>
    <lineage>
        <taxon>Eukaryota</taxon>
        <taxon>Metazoa</taxon>
        <taxon>Spiralia</taxon>
        <taxon>Lophotrochozoa</taxon>
        <taxon>Mollusca</taxon>
        <taxon>Bivalvia</taxon>
        <taxon>Autobranchia</taxon>
        <taxon>Pteriomorphia</taxon>
        <taxon>Mytilida</taxon>
        <taxon>Mytiloidea</taxon>
        <taxon>Mytilidae</taxon>
        <taxon>Mytilinae</taxon>
        <taxon>Mytilus</taxon>
    </lineage>
</organism>
<dbReference type="InterPro" id="IPR036770">
    <property type="entry name" value="Ankyrin_rpt-contain_sf"/>
</dbReference>
<feature type="repeat" description="ANK" evidence="3">
    <location>
        <begin position="855"/>
        <end position="879"/>
    </location>
</feature>
<dbReference type="PROSITE" id="PS50297">
    <property type="entry name" value="ANK_REP_REGION"/>
    <property type="match status" value="7"/>
</dbReference>
<protein>
    <recommendedName>
        <fullName evidence="4">Novel STAND NTPase 3 domain-containing protein</fullName>
    </recommendedName>
</protein>
<evidence type="ECO:0000256" key="1">
    <source>
        <dbReference type="ARBA" id="ARBA00022737"/>
    </source>
</evidence>
<dbReference type="Gene3D" id="1.25.40.20">
    <property type="entry name" value="Ankyrin repeat-containing domain"/>
    <property type="match status" value="4"/>
</dbReference>
<dbReference type="Pfam" id="PF12796">
    <property type="entry name" value="Ank_2"/>
    <property type="match status" value="3"/>
</dbReference>
<dbReference type="Pfam" id="PF00023">
    <property type="entry name" value="Ank"/>
    <property type="match status" value="3"/>
</dbReference>
<keyword evidence="6" id="KW-1185">Reference proteome</keyword>